<gene>
    <name evidence="2" type="ORF">BT63DRAFT_430147</name>
</gene>
<protein>
    <recommendedName>
        <fullName evidence="4">KOW domain-containing protein</fullName>
    </recommendedName>
</protein>
<feature type="compositionally biased region" description="Basic and acidic residues" evidence="1">
    <location>
        <begin position="365"/>
        <end position="378"/>
    </location>
</feature>
<evidence type="ECO:0000313" key="2">
    <source>
        <dbReference type="EMBL" id="KAF2663898.1"/>
    </source>
</evidence>
<evidence type="ECO:0008006" key="4">
    <source>
        <dbReference type="Google" id="ProtNLM"/>
    </source>
</evidence>
<dbReference type="AlphaFoldDB" id="A0A6A6TYG6"/>
<proteinExistence type="predicted"/>
<sequence length="427" mass="48774">MESILRRSARAIKKRDVYKQTRIENLEYSAKQLAAKALRERRQKLQEYARYAPDAERKAFWLGGSTPYQGLGYKTPPKSMSHTYTDFPDNIRENPDYKWDLGDVKIIPGYFRKGDRVVVISGPDKGLIDTIDAADNDKQTVLLLRLNRMYVSYSAEVQKLYKEKVGEMYDMQLPVQYKDIRLVHRLGNRDVIVGKMLVRKCDDGEGGVAYQRFIPGTYEDLDAANPIDYAKKRLDEDSQRRKPEMLPSDTWLTQANEVSWSPSLDHLPMPESVVDEIITPFSRLNPNIDDALVEKTMAKEAIKELKQRAVKVMVSSPAKEVYNRRLEAARLAREEAGPSEEVLSILGQAMAKNFKATGRQPVPIESRRSSGKRRESDKATVPIKIRSSNRESSGKPSLRSKAPLPKYKWPTVPKKSIRARRLAQNSE</sequence>
<dbReference type="EMBL" id="MU004244">
    <property type="protein sequence ID" value="KAF2663898.1"/>
    <property type="molecule type" value="Genomic_DNA"/>
</dbReference>
<name>A0A6A6TYG6_9PEZI</name>
<accession>A0A6A6TYG6</accession>
<evidence type="ECO:0000256" key="1">
    <source>
        <dbReference type="SAM" id="MobiDB-lite"/>
    </source>
</evidence>
<reference evidence="2" key="1">
    <citation type="journal article" date="2020" name="Stud. Mycol.">
        <title>101 Dothideomycetes genomes: a test case for predicting lifestyles and emergence of pathogens.</title>
        <authorList>
            <person name="Haridas S."/>
            <person name="Albert R."/>
            <person name="Binder M."/>
            <person name="Bloem J."/>
            <person name="Labutti K."/>
            <person name="Salamov A."/>
            <person name="Andreopoulos B."/>
            <person name="Baker S."/>
            <person name="Barry K."/>
            <person name="Bills G."/>
            <person name="Bluhm B."/>
            <person name="Cannon C."/>
            <person name="Castanera R."/>
            <person name="Culley D."/>
            <person name="Daum C."/>
            <person name="Ezra D."/>
            <person name="Gonzalez J."/>
            <person name="Henrissat B."/>
            <person name="Kuo A."/>
            <person name="Liang C."/>
            <person name="Lipzen A."/>
            <person name="Lutzoni F."/>
            <person name="Magnuson J."/>
            <person name="Mondo S."/>
            <person name="Nolan M."/>
            <person name="Ohm R."/>
            <person name="Pangilinan J."/>
            <person name="Park H.-J."/>
            <person name="Ramirez L."/>
            <person name="Alfaro M."/>
            <person name="Sun H."/>
            <person name="Tritt A."/>
            <person name="Yoshinaga Y."/>
            <person name="Zwiers L.-H."/>
            <person name="Turgeon B."/>
            <person name="Goodwin S."/>
            <person name="Spatafora J."/>
            <person name="Crous P."/>
            <person name="Grigoriev I."/>
        </authorList>
    </citation>
    <scope>NUCLEOTIDE SEQUENCE</scope>
    <source>
        <strain evidence="2">CBS 115976</strain>
    </source>
</reference>
<dbReference type="Pfam" id="PF22682">
    <property type="entry name" value="Ribosomal_uL24m-like"/>
    <property type="match status" value="1"/>
</dbReference>
<dbReference type="SUPFAM" id="SSF50104">
    <property type="entry name" value="Translation proteins SH3-like domain"/>
    <property type="match status" value="1"/>
</dbReference>
<organism evidence="2 3">
    <name type="scientific">Microthyrium microscopicum</name>
    <dbReference type="NCBI Taxonomy" id="703497"/>
    <lineage>
        <taxon>Eukaryota</taxon>
        <taxon>Fungi</taxon>
        <taxon>Dikarya</taxon>
        <taxon>Ascomycota</taxon>
        <taxon>Pezizomycotina</taxon>
        <taxon>Dothideomycetes</taxon>
        <taxon>Dothideomycetes incertae sedis</taxon>
        <taxon>Microthyriales</taxon>
        <taxon>Microthyriaceae</taxon>
        <taxon>Microthyrium</taxon>
    </lineage>
</organism>
<dbReference type="Gene3D" id="2.30.30.30">
    <property type="match status" value="1"/>
</dbReference>
<evidence type="ECO:0000313" key="3">
    <source>
        <dbReference type="Proteomes" id="UP000799302"/>
    </source>
</evidence>
<keyword evidence="3" id="KW-1185">Reference proteome</keyword>
<dbReference type="InterPro" id="IPR014722">
    <property type="entry name" value="Rib_uL2_dom2"/>
</dbReference>
<dbReference type="Proteomes" id="UP000799302">
    <property type="component" value="Unassembled WGS sequence"/>
</dbReference>
<dbReference type="InterPro" id="IPR008991">
    <property type="entry name" value="Translation_prot_SH3-like_sf"/>
</dbReference>
<dbReference type="OrthoDB" id="359154at2759"/>
<feature type="region of interest" description="Disordered" evidence="1">
    <location>
        <begin position="356"/>
        <end position="427"/>
    </location>
</feature>